<dbReference type="PANTHER" id="PTHR37309:SF1">
    <property type="entry name" value="SLR0284 PROTEIN"/>
    <property type="match status" value="1"/>
</dbReference>
<keyword evidence="1" id="KW-0472">Membrane</keyword>
<evidence type="ECO:0008006" key="4">
    <source>
        <dbReference type="Google" id="ProtNLM"/>
    </source>
</evidence>
<comment type="caution">
    <text evidence="2">The sequence shown here is derived from an EMBL/GenBank/DDBJ whole genome shotgun (WGS) entry which is preliminary data.</text>
</comment>
<dbReference type="PANTHER" id="PTHR37309">
    <property type="entry name" value="SLR0284 PROTEIN"/>
    <property type="match status" value="1"/>
</dbReference>
<evidence type="ECO:0000256" key="1">
    <source>
        <dbReference type="SAM" id="Phobius"/>
    </source>
</evidence>
<protein>
    <recommendedName>
        <fullName evidence="4">Phage holin family protein</fullName>
    </recommendedName>
</protein>
<name>A0A1F6FHN2_9BACT</name>
<reference evidence="2 3" key="1">
    <citation type="journal article" date="2016" name="Nat. Commun.">
        <title>Thousands of microbial genomes shed light on interconnected biogeochemical processes in an aquifer system.</title>
        <authorList>
            <person name="Anantharaman K."/>
            <person name="Brown C.T."/>
            <person name="Hug L.A."/>
            <person name="Sharon I."/>
            <person name="Castelle C.J."/>
            <person name="Probst A.J."/>
            <person name="Thomas B.C."/>
            <person name="Singh A."/>
            <person name="Wilkins M.J."/>
            <person name="Karaoz U."/>
            <person name="Brodie E.L."/>
            <person name="Williams K.H."/>
            <person name="Hubbard S.S."/>
            <person name="Banfield J.F."/>
        </authorList>
    </citation>
    <scope>NUCLEOTIDE SEQUENCE [LARGE SCALE GENOMIC DNA]</scope>
</reference>
<proteinExistence type="predicted"/>
<keyword evidence="1" id="KW-0812">Transmembrane</keyword>
<dbReference type="EMBL" id="MFMM01000001">
    <property type="protein sequence ID" value="OGG85326.1"/>
    <property type="molecule type" value="Genomic_DNA"/>
</dbReference>
<dbReference type="STRING" id="1798525.A3G90_04725"/>
<sequence>MKLITRLLLTALVLLIVAEYIPGITVDGFYPALIAAIVLGLLNLFVRPILVVLTFPITILTLGLFMFVINAALFWFAATFIDGFAVETFLHALLGSLIVSVASAVFNKYL</sequence>
<keyword evidence="1" id="KW-1133">Transmembrane helix</keyword>
<accession>A0A1F6FHN2</accession>
<dbReference type="Proteomes" id="UP000177325">
    <property type="component" value="Unassembled WGS sequence"/>
</dbReference>
<organism evidence="2 3">
    <name type="scientific">Candidatus Kaiserbacteria bacterium RIFCSPLOWO2_12_FULL_45_26</name>
    <dbReference type="NCBI Taxonomy" id="1798525"/>
    <lineage>
        <taxon>Bacteria</taxon>
        <taxon>Candidatus Kaiseribacteriota</taxon>
    </lineage>
</organism>
<dbReference type="AlphaFoldDB" id="A0A1F6FHN2"/>
<feature type="transmembrane region" description="Helical" evidence="1">
    <location>
        <begin position="53"/>
        <end position="77"/>
    </location>
</feature>
<evidence type="ECO:0000313" key="2">
    <source>
        <dbReference type="EMBL" id="OGG85326.1"/>
    </source>
</evidence>
<dbReference type="InterPro" id="IPR007165">
    <property type="entry name" value="Phage_holin_4_2"/>
</dbReference>
<dbReference type="Pfam" id="PF04020">
    <property type="entry name" value="Phage_holin_4_2"/>
    <property type="match status" value="1"/>
</dbReference>
<feature type="transmembrane region" description="Helical" evidence="1">
    <location>
        <begin position="89"/>
        <end position="106"/>
    </location>
</feature>
<feature type="transmembrane region" description="Helical" evidence="1">
    <location>
        <begin position="28"/>
        <end position="46"/>
    </location>
</feature>
<gene>
    <name evidence="2" type="ORF">A3G90_04725</name>
</gene>
<evidence type="ECO:0000313" key="3">
    <source>
        <dbReference type="Proteomes" id="UP000177325"/>
    </source>
</evidence>